<evidence type="ECO:0000259" key="1">
    <source>
        <dbReference type="Pfam" id="PF13649"/>
    </source>
</evidence>
<comment type="caution">
    <text evidence="2">The sequence shown here is derived from an EMBL/GenBank/DDBJ whole genome shotgun (WGS) entry which is preliminary data.</text>
</comment>
<protein>
    <submittedName>
        <fullName evidence="2">Class I SAM-dependent methyltransferase</fullName>
    </submittedName>
</protein>
<dbReference type="PANTHER" id="PTHR42912:SF81">
    <property type="entry name" value="METHYLTRANSFERASE DOMAIN-CONTAINING PROTEIN"/>
    <property type="match status" value="1"/>
</dbReference>
<name>A0A369T8D1_9PROT</name>
<dbReference type="CDD" id="cd02440">
    <property type="entry name" value="AdoMet_MTases"/>
    <property type="match status" value="1"/>
</dbReference>
<dbReference type="RefSeq" id="WP_114582980.1">
    <property type="nucleotide sequence ID" value="NZ_QPMH01000015.1"/>
</dbReference>
<dbReference type="AlphaFoldDB" id="A0A369T8D1"/>
<keyword evidence="2" id="KW-0489">Methyltransferase</keyword>
<accession>A0A369T8D1</accession>
<dbReference type="InterPro" id="IPR050508">
    <property type="entry name" value="Methyltransf_Superfamily"/>
</dbReference>
<dbReference type="GO" id="GO:0008168">
    <property type="term" value="F:methyltransferase activity"/>
    <property type="evidence" value="ECO:0007669"/>
    <property type="project" value="UniProtKB-KW"/>
</dbReference>
<dbReference type="Pfam" id="PF13649">
    <property type="entry name" value="Methyltransf_25"/>
    <property type="match status" value="1"/>
</dbReference>
<keyword evidence="3" id="KW-1185">Reference proteome</keyword>
<organism evidence="2 3">
    <name type="scientific">Ferruginivarius sediminum</name>
    <dbReference type="NCBI Taxonomy" id="2661937"/>
    <lineage>
        <taxon>Bacteria</taxon>
        <taxon>Pseudomonadati</taxon>
        <taxon>Pseudomonadota</taxon>
        <taxon>Alphaproteobacteria</taxon>
        <taxon>Rhodospirillales</taxon>
        <taxon>Rhodospirillaceae</taxon>
        <taxon>Ferruginivarius</taxon>
    </lineage>
</organism>
<evidence type="ECO:0000313" key="2">
    <source>
        <dbReference type="EMBL" id="RDD61152.1"/>
    </source>
</evidence>
<proteinExistence type="predicted"/>
<keyword evidence="2" id="KW-0808">Transferase</keyword>
<dbReference type="PANTHER" id="PTHR42912">
    <property type="entry name" value="METHYLTRANSFERASE"/>
    <property type="match status" value="1"/>
</dbReference>
<gene>
    <name evidence="2" type="ORF">DRB17_14770</name>
</gene>
<sequence>MANPLTRSAYMLGQAARIGAYFGQYWLSARVTRPVKPPRPIARSTPKTGQILADLRKLLRRDWENVEAGHYRVPHDLFAAPVDALRTAPQYFRDLQAVERRRHDRQSQEIFAARREDWDNFPRYYLQNFHYQTDGWLSRESARLYDHQVEVLFGGGADAMRRQALVPLASVLHERGVRRAKLLDMACGTGRFLTFVKDNYPKLHVTALDLSPDYLEEARDGLSPWRGVDFVQAPAERTGLPEATFDAVTCIYLFHELPAKIRGQVAAEAHRLLKPGGAMILLDSVQLGDNPDYDGLLEYFPVAFHEPYYAEYARSDLDALFTAAGFRVEATEVAYFSRVMTLRKPAD</sequence>
<dbReference type="InterPro" id="IPR041698">
    <property type="entry name" value="Methyltransf_25"/>
</dbReference>
<dbReference type="Proteomes" id="UP000253941">
    <property type="component" value="Unassembled WGS sequence"/>
</dbReference>
<dbReference type="GO" id="GO:0032259">
    <property type="term" value="P:methylation"/>
    <property type="evidence" value="ECO:0007669"/>
    <property type="project" value="UniProtKB-KW"/>
</dbReference>
<feature type="domain" description="Methyltransferase" evidence="1">
    <location>
        <begin position="183"/>
        <end position="277"/>
    </location>
</feature>
<reference evidence="2 3" key="1">
    <citation type="submission" date="2018-07" db="EMBL/GenBank/DDBJ databases">
        <title>Venubactetium sediminum gen. nov., sp. nov., isolated from a marine solar saltern.</title>
        <authorList>
            <person name="Wang S."/>
        </authorList>
    </citation>
    <scope>NUCLEOTIDE SEQUENCE [LARGE SCALE GENOMIC DNA]</scope>
    <source>
        <strain evidence="2 3">WD2A32</strain>
    </source>
</reference>
<dbReference type="EMBL" id="QPMH01000015">
    <property type="protein sequence ID" value="RDD61152.1"/>
    <property type="molecule type" value="Genomic_DNA"/>
</dbReference>
<dbReference type="SUPFAM" id="SSF53335">
    <property type="entry name" value="S-adenosyl-L-methionine-dependent methyltransferases"/>
    <property type="match status" value="1"/>
</dbReference>
<evidence type="ECO:0000313" key="3">
    <source>
        <dbReference type="Proteomes" id="UP000253941"/>
    </source>
</evidence>
<dbReference type="Gene3D" id="3.40.50.150">
    <property type="entry name" value="Vaccinia Virus protein VP39"/>
    <property type="match status" value="1"/>
</dbReference>
<dbReference type="InterPro" id="IPR029063">
    <property type="entry name" value="SAM-dependent_MTases_sf"/>
</dbReference>